<dbReference type="EMBL" id="CP013067">
    <property type="protein sequence ID" value="ALP40604.1"/>
    <property type="molecule type" value="Genomic_DNA"/>
</dbReference>
<dbReference type="NCBIfam" id="NF004127">
    <property type="entry name" value="PRK05617.1"/>
    <property type="match status" value="1"/>
</dbReference>
<dbReference type="GO" id="GO:0003860">
    <property type="term" value="F:3-hydroxyisobutyryl-CoA hydrolase activity"/>
    <property type="evidence" value="ECO:0007669"/>
    <property type="project" value="UniProtKB-EC"/>
</dbReference>
<keyword evidence="3" id="KW-0378">Hydrolase</keyword>
<dbReference type="PATRIC" id="fig|652.5.peg.2680"/>
<dbReference type="SUPFAM" id="SSF52096">
    <property type="entry name" value="ClpP/crotonase"/>
    <property type="match status" value="1"/>
</dbReference>
<dbReference type="Pfam" id="PF16113">
    <property type="entry name" value="ECH_2"/>
    <property type="match status" value="1"/>
</dbReference>
<feature type="domain" description="Enoyl-CoA hydratase/isomerase" evidence="4">
    <location>
        <begin position="16"/>
        <end position="353"/>
    </location>
</feature>
<dbReference type="CDD" id="cd06558">
    <property type="entry name" value="crotonase-like"/>
    <property type="match status" value="1"/>
</dbReference>
<organism evidence="5 6">
    <name type="scientific">Aeromonas schubertii</name>
    <dbReference type="NCBI Taxonomy" id="652"/>
    <lineage>
        <taxon>Bacteria</taxon>
        <taxon>Pseudomonadati</taxon>
        <taxon>Pseudomonadota</taxon>
        <taxon>Gammaproteobacteria</taxon>
        <taxon>Aeromonadales</taxon>
        <taxon>Aeromonadaceae</taxon>
        <taxon>Aeromonas</taxon>
    </lineage>
</organism>
<accession>A0A0S2SG27</accession>
<evidence type="ECO:0000256" key="3">
    <source>
        <dbReference type="ARBA" id="ARBA00022801"/>
    </source>
</evidence>
<dbReference type="KEGG" id="asr:WL1483_1185"/>
<name>A0A0S2SG27_9GAMM</name>
<sequence length="368" mass="39998">MTVHVSHLPLPGDLCIGVLTLDAPASLNALSLPMIRLLSRQLALWAEDPRVRAVWLEGGEKAFCAGGDIRSFYHLAQEQPVSVLGEFAADFFEQEYRLDHAIHTYPKPILCLGHGIVMGGGIGLLAGARFRILTEQGLLAMPEVSIGLYPDVAGSWFLSRMPGRLGLWLGLTGARVNGSDALALGMADALIPAARRAELKERLQGLDWRLEGEALDEAIFGLLVCLGEGMPAPEPLLLPHRVQIEALLAGRSLEGILARLFAADLSPWPALALAQATCHGGSPISRAIAWQQYGHARHLSLAEVFAEELALSVNCVLEGDFLEGVRALLIDKDKSPRWRFARQSEVPADWLADMWRWRGGDNPLAQLA</sequence>
<protein>
    <recommendedName>
        <fullName evidence="2">3-hydroxyisobutyryl-CoA hydrolase</fullName>
        <ecNumber evidence="2">3.1.2.4</ecNumber>
    </recommendedName>
</protein>
<gene>
    <name evidence="5" type="ORF">WL1483_1185</name>
</gene>
<evidence type="ECO:0000313" key="6">
    <source>
        <dbReference type="Proteomes" id="UP000058114"/>
    </source>
</evidence>
<dbReference type="InterPro" id="IPR045004">
    <property type="entry name" value="ECH_dom"/>
</dbReference>
<proteinExistence type="predicted"/>
<reference evidence="6" key="1">
    <citation type="submission" date="2015-10" db="EMBL/GenBank/DDBJ databases">
        <title>Complete Genome Sequence of Aeromonas schubertii strain WL1483.</title>
        <authorList>
            <person name="Liu L."/>
        </authorList>
    </citation>
    <scope>NUCLEOTIDE SEQUENCE [LARGE SCALE GENOMIC DNA]</scope>
    <source>
        <strain evidence="6">WL1483</strain>
    </source>
</reference>
<dbReference type="Gene3D" id="3.90.226.10">
    <property type="entry name" value="2-enoyl-CoA Hydratase, Chain A, domain 1"/>
    <property type="match status" value="1"/>
</dbReference>
<dbReference type="Proteomes" id="UP000058114">
    <property type="component" value="Chromosome"/>
</dbReference>
<reference evidence="5 6" key="2">
    <citation type="journal article" date="2016" name="Genome Announc.">
        <title>Complete Genome Sequence of the Highly Virulent Aeromonas schubertii Strain WL1483, Isolated from Diseased Snakehead Fish (Channa argus) in China.</title>
        <authorList>
            <person name="Liu L."/>
            <person name="Li N."/>
            <person name="Zhang D."/>
            <person name="Fu X."/>
            <person name="Shi C."/>
            <person name="Lin Q."/>
            <person name="Hao G."/>
        </authorList>
    </citation>
    <scope>NUCLEOTIDE SEQUENCE [LARGE SCALE GENOMIC DNA]</scope>
    <source>
        <strain evidence="5 6">WL1483</strain>
    </source>
</reference>
<dbReference type="GO" id="GO:0006574">
    <property type="term" value="P:L-valine catabolic process"/>
    <property type="evidence" value="ECO:0007669"/>
    <property type="project" value="TreeGrafter"/>
</dbReference>
<dbReference type="GO" id="GO:0005829">
    <property type="term" value="C:cytosol"/>
    <property type="evidence" value="ECO:0007669"/>
    <property type="project" value="TreeGrafter"/>
</dbReference>
<evidence type="ECO:0000259" key="4">
    <source>
        <dbReference type="Pfam" id="PF16113"/>
    </source>
</evidence>
<evidence type="ECO:0000256" key="2">
    <source>
        <dbReference type="ARBA" id="ARBA00011915"/>
    </source>
</evidence>
<dbReference type="InterPro" id="IPR032259">
    <property type="entry name" value="HIBYL-CoA-H"/>
</dbReference>
<dbReference type="PANTHER" id="PTHR43176:SF3">
    <property type="entry name" value="3-HYDROXYISOBUTYRYL-COA HYDROLASE, MITOCHONDRIAL"/>
    <property type="match status" value="1"/>
</dbReference>
<dbReference type="PANTHER" id="PTHR43176">
    <property type="entry name" value="3-HYDROXYISOBUTYRYL-COA HYDROLASE-RELATED"/>
    <property type="match status" value="1"/>
</dbReference>
<comment type="catalytic activity">
    <reaction evidence="1">
        <text>3-hydroxy-2-methylpropanoyl-CoA + H2O = 3-hydroxy-2-methylpropanoate + CoA + H(+)</text>
        <dbReference type="Rhea" id="RHEA:20888"/>
        <dbReference type="ChEBI" id="CHEBI:11805"/>
        <dbReference type="ChEBI" id="CHEBI:15377"/>
        <dbReference type="ChEBI" id="CHEBI:15378"/>
        <dbReference type="ChEBI" id="CHEBI:57287"/>
        <dbReference type="ChEBI" id="CHEBI:57340"/>
        <dbReference type="EC" id="3.1.2.4"/>
    </reaction>
</comment>
<dbReference type="GO" id="GO:0016853">
    <property type="term" value="F:isomerase activity"/>
    <property type="evidence" value="ECO:0007669"/>
    <property type="project" value="UniProtKB-KW"/>
</dbReference>
<dbReference type="AlphaFoldDB" id="A0A0S2SG27"/>
<evidence type="ECO:0000256" key="1">
    <source>
        <dbReference type="ARBA" id="ARBA00001709"/>
    </source>
</evidence>
<evidence type="ECO:0000313" key="5">
    <source>
        <dbReference type="EMBL" id="ALP40604.1"/>
    </source>
</evidence>
<dbReference type="RefSeq" id="WP_060586715.1">
    <property type="nucleotide sequence ID" value="NZ_CP013067.1"/>
</dbReference>
<dbReference type="EC" id="3.1.2.4" evidence="2"/>
<keyword evidence="5" id="KW-0413">Isomerase</keyword>
<dbReference type="InterPro" id="IPR029045">
    <property type="entry name" value="ClpP/crotonase-like_dom_sf"/>
</dbReference>